<dbReference type="EMBL" id="LAZR01011310">
    <property type="protein sequence ID" value="KKM62360.1"/>
    <property type="molecule type" value="Genomic_DNA"/>
</dbReference>
<evidence type="ECO:0000256" key="2">
    <source>
        <dbReference type="ARBA" id="ARBA00022525"/>
    </source>
</evidence>
<dbReference type="InterPro" id="IPR001343">
    <property type="entry name" value="Hemolysn_Ca-bd"/>
</dbReference>
<dbReference type="GO" id="GO:0005576">
    <property type="term" value="C:extracellular region"/>
    <property type="evidence" value="ECO:0007669"/>
    <property type="project" value="UniProtKB-SubCell"/>
</dbReference>
<dbReference type="InterPro" id="IPR011049">
    <property type="entry name" value="Serralysin-like_metalloprot_C"/>
</dbReference>
<organism evidence="4">
    <name type="scientific">marine sediment metagenome</name>
    <dbReference type="NCBI Taxonomy" id="412755"/>
    <lineage>
        <taxon>unclassified sequences</taxon>
        <taxon>metagenomes</taxon>
        <taxon>ecological metagenomes</taxon>
    </lineage>
</organism>
<dbReference type="InterPro" id="IPR018511">
    <property type="entry name" value="Hemolysin-typ_Ca-bd_CS"/>
</dbReference>
<evidence type="ECO:0008006" key="5">
    <source>
        <dbReference type="Google" id="ProtNLM"/>
    </source>
</evidence>
<feature type="compositionally biased region" description="Acidic residues" evidence="3">
    <location>
        <begin position="24"/>
        <end position="33"/>
    </location>
</feature>
<dbReference type="GO" id="GO:0005509">
    <property type="term" value="F:calcium ion binding"/>
    <property type="evidence" value="ECO:0007669"/>
    <property type="project" value="InterPro"/>
</dbReference>
<feature type="region of interest" description="Disordered" evidence="3">
    <location>
        <begin position="24"/>
        <end position="120"/>
    </location>
</feature>
<reference evidence="4" key="1">
    <citation type="journal article" date="2015" name="Nature">
        <title>Complex archaea that bridge the gap between prokaryotes and eukaryotes.</title>
        <authorList>
            <person name="Spang A."/>
            <person name="Saw J.H."/>
            <person name="Jorgensen S.L."/>
            <person name="Zaremba-Niedzwiedzka K."/>
            <person name="Martijn J."/>
            <person name="Lind A.E."/>
            <person name="van Eijk R."/>
            <person name="Schleper C."/>
            <person name="Guy L."/>
            <person name="Ettema T.J."/>
        </authorList>
    </citation>
    <scope>NUCLEOTIDE SEQUENCE</scope>
</reference>
<protein>
    <recommendedName>
        <fullName evidence="5">Type I secretion protein</fullName>
    </recommendedName>
</protein>
<name>A0A0F9LDX3_9ZZZZ</name>
<dbReference type="AlphaFoldDB" id="A0A0F9LDX3"/>
<comment type="caution">
    <text evidence="4">The sequence shown here is derived from an EMBL/GenBank/DDBJ whole genome shotgun (WGS) entry which is preliminary data.</text>
</comment>
<dbReference type="SUPFAM" id="SSF51120">
    <property type="entry name" value="beta-Roll"/>
    <property type="match status" value="1"/>
</dbReference>
<dbReference type="PRINTS" id="PR00313">
    <property type="entry name" value="CABNDNGRPT"/>
</dbReference>
<comment type="subcellular location">
    <subcellularLocation>
        <location evidence="1">Secreted</location>
    </subcellularLocation>
</comment>
<evidence type="ECO:0000313" key="4">
    <source>
        <dbReference type="EMBL" id="KKM62360.1"/>
    </source>
</evidence>
<dbReference type="InterPro" id="IPR050557">
    <property type="entry name" value="RTX_toxin/Mannuronan_C5-epim"/>
</dbReference>
<dbReference type="PROSITE" id="PS00330">
    <property type="entry name" value="HEMOLYSIN_CALCIUM"/>
    <property type="match status" value="1"/>
</dbReference>
<sequence>MSPLLLLLFAAFGSMVAVFDPFDGEDDTGTSEDDAMRVGDEDPLVDSNGAALSEPDPNSEAESLNEGLSESDSVSGSEGDDILNGSSGADAIQGGDGNDVLSGSADGTGDDGMPDQLFGEAGDDVLYLGSDDTGVGGEGADTFIATADAQGNVTIEDYNSEQDALVVETYDKNTSVSHQTVSEGSLKVSLSTGLTITLPGVDSPLNDDVISFVLANPLHDGG</sequence>
<dbReference type="Pfam" id="PF00353">
    <property type="entry name" value="HemolysinCabind"/>
    <property type="match status" value="2"/>
</dbReference>
<evidence type="ECO:0000256" key="1">
    <source>
        <dbReference type="ARBA" id="ARBA00004613"/>
    </source>
</evidence>
<dbReference type="Gene3D" id="2.150.10.10">
    <property type="entry name" value="Serralysin-like metalloprotease, C-terminal"/>
    <property type="match status" value="2"/>
</dbReference>
<accession>A0A0F9LDX3</accession>
<dbReference type="PANTHER" id="PTHR38340:SF1">
    <property type="entry name" value="S-LAYER PROTEIN"/>
    <property type="match status" value="1"/>
</dbReference>
<gene>
    <name evidence="4" type="ORF">LCGC14_1522460</name>
</gene>
<evidence type="ECO:0000256" key="3">
    <source>
        <dbReference type="SAM" id="MobiDB-lite"/>
    </source>
</evidence>
<feature type="compositionally biased region" description="Low complexity" evidence="3">
    <location>
        <begin position="66"/>
        <end position="77"/>
    </location>
</feature>
<proteinExistence type="predicted"/>
<dbReference type="PANTHER" id="PTHR38340">
    <property type="entry name" value="S-LAYER PROTEIN"/>
    <property type="match status" value="1"/>
</dbReference>
<keyword evidence="2" id="KW-0964">Secreted</keyword>